<keyword evidence="3" id="KW-1185">Reference proteome</keyword>
<protein>
    <submittedName>
        <fullName evidence="2">NAD(P)-binding Rossmann-fold containing protein</fullName>
    </submittedName>
</protein>
<dbReference type="EMBL" id="KE145367">
    <property type="protein sequence ID" value="EPE29672.1"/>
    <property type="molecule type" value="Genomic_DNA"/>
</dbReference>
<evidence type="ECO:0000313" key="3">
    <source>
        <dbReference type="Proteomes" id="UP000016922"/>
    </source>
</evidence>
<evidence type="ECO:0000256" key="1">
    <source>
        <dbReference type="ARBA" id="ARBA00023002"/>
    </source>
</evidence>
<dbReference type="HOGENOM" id="CLU_010194_44_4_1"/>
<dbReference type="Pfam" id="PF00106">
    <property type="entry name" value="adh_short"/>
    <property type="match status" value="1"/>
</dbReference>
<dbReference type="Gene3D" id="3.40.50.720">
    <property type="entry name" value="NAD(P)-binding Rossmann-like Domain"/>
    <property type="match status" value="1"/>
</dbReference>
<proteinExistence type="predicted"/>
<gene>
    <name evidence="2" type="ORF">GLAREA_00832</name>
</gene>
<dbReference type="InterPro" id="IPR036291">
    <property type="entry name" value="NAD(P)-bd_dom_sf"/>
</dbReference>
<dbReference type="Proteomes" id="UP000016922">
    <property type="component" value="Unassembled WGS sequence"/>
</dbReference>
<reference evidence="2 3" key="1">
    <citation type="journal article" date="2013" name="BMC Genomics">
        <title>Genomics-driven discovery of the pneumocandin biosynthetic gene cluster in the fungus Glarea lozoyensis.</title>
        <authorList>
            <person name="Chen L."/>
            <person name="Yue Q."/>
            <person name="Zhang X."/>
            <person name="Xiang M."/>
            <person name="Wang C."/>
            <person name="Li S."/>
            <person name="Che Y."/>
            <person name="Ortiz-Lopez F.J."/>
            <person name="Bills G.F."/>
            <person name="Liu X."/>
            <person name="An Z."/>
        </authorList>
    </citation>
    <scope>NUCLEOTIDE SEQUENCE [LARGE SCALE GENOMIC DNA]</scope>
    <source>
        <strain evidence="3">ATCC 20868 / MF5171</strain>
    </source>
</reference>
<dbReference type="AlphaFoldDB" id="S3CTD2"/>
<dbReference type="OMA" id="WEEVMSE"/>
<dbReference type="eggNOG" id="KOG1208">
    <property type="taxonomic scope" value="Eukaryota"/>
</dbReference>
<dbReference type="PANTHER" id="PTHR43157:SF31">
    <property type="entry name" value="PHOSPHATIDYLINOSITOL-GLYCAN BIOSYNTHESIS CLASS F PROTEIN"/>
    <property type="match status" value="1"/>
</dbReference>
<dbReference type="KEGG" id="glz:GLAREA_00832"/>
<accession>S3CTD2</accession>
<name>S3CTD2_GLAL2</name>
<evidence type="ECO:0000313" key="2">
    <source>
        <dbReference type="EMBL" id="EPE29672.1"/>
    </source>
</evidence>
<dbReference type="InterPro" id="IPR002347">
    <property type="entry name" value="SDR_fam"/>
</dbReference>
<dbReference type="SUPFAM" id="SSF51735">
    <property type="entry name" value="NAD(P)-binding Rossmann-fold domains"/>
    <property type="match status" value="1"/>
</dbReference>
<sequence length="350" mass="38576">MAAPVLDSRLKLASEKRITFGAFLYRQFFVTPTLPRDVDLKGKTAIVTGSNTGIGLECARQLLDLGLGKLIIAVRDERKGQAARTQLLSGRRLENSAIEVWKLDLASYDSVVAFAERSKSLEHLDIVVLNAAVMKVEHRMVESTGHEETLQVNVLSTILLTILLLPIFKAQKSSEPGRIAWVQSDITSWVKFKEKDSTPLFPALDKPENFNFPDRYSTSKLLGMLFVTELARLVPSSVAIITMPCPGLCYGTGLGSVHQKNIGEVIGKIVKRIFGRTSSIGARVITDGVVNHSSKAHGQYIEDCPIQPLVPFVYTAEADRVTKVLWEETMAELSFAHVQRILSDLGNVDS</sequence>
<dbReference type="GO" id="GO:0016491">
    <property type="term" value="F:oxidoreductase activity"/>
    <property type="evidence" value="ECO:0007669"/>
    <property type="project" value="UniProtKB-KW"/>
</dbReference>
<dbReference type="STRING" id="1116229.S3CTD2"/>
<keyword evidence="1" id="KW-0560">Oxidoreductase</keyword>
<dbReference type="PRINTS" id="PR00081">
    <property type="entry name" value="GDHRDH"/>
</dbReference>
<dbReference type="PANTHER" id="PTHR43157">
    <property type="entry name" value="PHOSPHATIDYLINOSITOL-GLYCAN BIOSYNTHESIS CLASS F PROTEIN-RELATED"/>
    <property type="match status" value="1"/>
</dbReference>
<dbReference type="RefSeq" id="XP_008083781.1">
    <property type="nucleotide sequence ID" value="XM_008085590.1"/>
</dbReference>
<dbReference type="OrthoDB" id="542013at2759"/>
<dbReference type="GeneID" id="19459890"/>
<organism evidence="2 3">
    <name type="scientific">Glarea lozoyensis (strain ATCC 20868 / MF5171)</name>
    <dbReference type="NCBI Taxonomy" id="1116229"/>
    <lineage>
        <taxon>Eukaryota</taxon>
        <taxon>Fungi</taxon>
        <taxon>Dikarya</taxon>
        <taxon>Ascomycota</taxon>
        <taxon>Pezizomycotina</taxon>
        <taxon>Leotiomycetes</taxon>
        <taxon>Helotiales</taxon>
        <taxon>Helotiaceae</taxon>
        <taxon>Glarea</taxon>
    </lineage>
</organism>